<evidence type="ECO:0000256" key="4">
    <source>
        <dbReference type="ARBA" id="ARBA00022989"/>
    </source>
</evidence>
<keyword evidence="4 8" id="KW-1133">Transmembrane helix</keyword>
<keyword evidence="6" id="KW-0675">Receptor</keyword>
<feature type="chain" id="PRO_5033855854" description="Type I cytokine receptor cytokine-binding domain-containing protein" evidence="9">
    <location>
        <begin position="23"/>
        <end position="306"/>
    </location>
</feature>
<keyword evidence="5 8" id="KW-0472">Membrane</keyword>
<keyword evidence="13" id="KW-1185">Reference proteome</keyword>
<evidence type="ECO:0000256" key="6">
    <source>
        <dbReference type="ARBA" id="ARBA00023170"/>
    </source>
</evidence>
<dbReference type="InterPro" id="IPR036116">
    <property type="entry name" value="FN3_sf"/>
</dbReference>
<name>A0A5J5CP69_9PERO</name>
<protein>
    <recommendedName>
        <fullName evidence="10">Type I cytokine receptor cytokine-binding domain-containing protein</fullName>
    </recommendedName>
</protein>
<dbReference type="SUPFAM" id="SSF49265">
    <property type="entry name" value="Fibronectin type III"/>
    <property type="match status" value="2"/>
</dbReference>
<keyword evidence="7" id="KW-0325">Glycoprotein</keyword>
<organism evidence="11 13">
    <name type="scientific">Etheostoma spectabile</name>
    <name type="common">orangethroat darter</name>
    <dbReference type="NCBI Taxonomy" id="54343"/>
    <lineage>
        <taxon>Eukaryota</taxon>
        <taxon>Metazoa</taxon>
        <taxon>Chordata</taxon>
        <taxon>Craniata</taxon>
        <taxon>Vertebrata</taxon>
        <taxon>Euteleostomi</taxon>
        <taxon>Actinopterygii</taxon>
        <taxon>Neopterygii</taxon>
        <taxon>Teleostei</taxon>
        <taxon>Neoteleostei</taxon>
        <taxon>Acanthomorphata</taxon>
        <taxon>Eupercaria</taxon>
        <taxon>Perciformes</taxon>
        <taxon>Percoidei</taxon>
        <taxon>Percidae</taxon>
        <taxon>Etheostomatinae</taxon>
        <taxon>Etheostoma</taxon>
    </lineage>
</organism>
<dbReference type="Gene3D" id="2.60.40.10">
    <property type="entry name" value="Immunoglobulins"/>
    <property type="match status" value="2"/>
</dbReference>
<dbReference type="GO" id="GO:0016020">
    <property type="term" value="C:membrane"/>
    <property type="evidence" value="ECO:0007669"/>
    <property type="project" value="UniProtKB-SubCell"/>
</dbReference>
<evidence type="ECO:0000259" key="10">
    <source>
        <dbReference type="Pfam" id="PF09240"/>
    </source>
</evidence>
<dbReference type="EMBL" id="VOFY01000019">
    <property type="protein sequence ID" value="KAA8582426.1"/>
    <property type="molecule type" value="Genomic_DNA"/>
</dbReference>
<comment type="subcellular location">
    <subcellularLocation>
        <location evidence="1">Membrane</location>
        <topology evidence="1">Single-pass type I membrane protein</topology>
    </subcellularLocation>
</comment>
<dbReference type="Proteomes" id="UP000327493">
    <property type="component" value="Chromosome 19"/>
</dbReference>
<evidence type="ECO:0000256" key="7">
    <source>
        <dbReference type="ARBA" id="ARBA00023180"/>
    </source>
</evidence>
<evidence type="ECO:0000256" key="1">
    <source>
        <dbReference type="ARBA" id="ARBA00004479"/>
    </source>
</evidence>
<evidence type="ECO:0000256" key="2">
    <source>
        <dbReference type="ARBA" id="ARBA00022692"/>
    </source>
</evidence>
<evidence type="ECO:0000256" key="5">
    <source>
        <dbReference type="ARBA" id="ARBA00023136"/>
    </source>
</evidence>
<keyword evidence="3 9" id="KW-0732">Signal</keyword>
<evidence type="ECO:0000313" key="13">
    <source>
        <dbReference type="Proteomes" id="UP000327493"/>
    </source>
</evidence>
<dbReference type="AlphaFoldDB" id="A0A5J5CP69"/>
<evidence type="ECO:0000256" key="8">
    <source>
        <dbReference type="SAM" id="Phobius"/>
    </source>
</evidence>
<dbReference type="Pfam" id="PF09240">
    <property type="entry name" value="IL6Ra-bind"/>
    <property type="match status" value="1"/>
</dbReference>
<sequence length="306" mass="35011">MSRTFQSVDLLALSFLLLMVKSQQDPILPPQNVSLRWINDFLPEWSWAPPQHSKGNCKYEVQSNTKDKNRWRGADTVKTTWRHHAVMQGGYLQFTVKTVCGDKHSTEVGMEIDYTELVKNLECYIHSAKQTHCSWLPGSHAPDLKFYYRFWKDDFTVSPNDKTTVDLRECSLYAEGVRTACDLEASISQTIEILINGTHNNSFARNTFQKKLRNHGHTETFVHAAAETDPNAWLYAAAIVPLMFAGLAVLGFVCFRKHKEHIFPKVPEPRDLVSDIFDNNNKSTVCNLYIPAEEEDNCKITLVEEP</sequence>
<reference evidence="11 13" key="1">
    <citation type="submission" date="2019-08" db="EMBL/GenBank/DDBJ databases">
        <title>A chromosome-level genome assembly, high-density linkage maps, and genome scans reveal the genomic architecture of hybrid incompatibilities underlying speciation via character displacement in darters (Percidae: Etheostominae).</title>
        <authorList>
            <person name="Moran R.L."/>
            <person name="Catchen J.M."/>
            <person name="Fuller R.C."/>
        </authorList>
    </citation>
    <scope>NUCLEOTIDE SEQUENCE [LARGE SCALE GENOMIC DNA]</scope>
    <source>
        <strain evidence="11">EspeVRDwgs_2016</strain>
        <tissue evidence="11">Muscle</tissue>
    </source>
</reference>
<comment type="caution">
    <text evidence="11">The sequence shown here is derived from an EMBL/GenBank/DDBJ whole genome shotgun (WGS) entry which is preliminary data.</text>
</comment>
<feature type="domain" description="Type I cytokine receptor cytokine-binding" evidence="10">
    <location>
        <begin position="120"/>
        <end position="203"/>
    </location>
</feature>
<feature type="transmembrane region" description="Helical" evidence="8">
    <location>
        <begin position="232"/>
        <end position="255"/>
    </location>
</feature>
<dbReference type="InterPro" id="IPR015321">
    <property type="entry name" value="TypeI_recpt_CBD"/>
</dbReference>
<feature type="signal peptide" evidence="9">
    <location>
        <begin position="1"/>
        <end position="22"/>
    </location>
</feature>
<accession>A0A5J5CP69</accession>
<dbReference type="EMBL" id="VOFY01000019">
    <property type="protein sequence ID" value="KAA8582812.1"/>
    <property type="molecule type" value="Genomic_DNA"/>
</dbReference>
<keyword evidence="2 8" id="KW-0812">Transmembrane</keyword>
<evidence type="ECO:0000256" key="9">
    <source>
        <dbReference type="SAM" id="SignalP"/>
    </source>
</evidence>
<proteinExistence type="predicted"/>
<dbReference type="InterPro" id="IPR013783">
    <property type="entry name" value="Ig-like_fold"/>
</dbReference>
<evidence type="ECO:0000256" key="3">
    <source>
        <dbReference type="ARBA" id="ARBA00022729"/>
    </source>
</evidence>
<evidence type="ECO:0000313" key="12">
    <source>
        <dbReference type="EMBL" id="KAA8582812.1"/>
    </source>
</evidence>
<gene>
    <name evidence="11" type="ORF">FQN60_006097</name>
    <name evidence="12" type="ORF">FQN60_006483</name>
</gene>
<evidence type="ECO:0000313" key="11">
    <source>
        <dbReference type="EMBL" id="KAA8582426.1"/>
    </source>
</evidence>